<dbReference type="Pfam" id="PF25023">
    <property type="entry name" value="TEN_YD-shell"/>
    <property type="match status" value="1"/>
</dbReference>
<gene>
    <name evidence="3" type="ORF">PROSTU_01979</name>
</gene>
<name>A0AA86YI11_PROST</name>
<dbReference type="RefSeq" id="WP_004918545.1">
    <property type="nucleotide sequence ID" value="NZ_DS607663.1"/>
</dbReference>
<dbReference type="InterPro" id="IPR050708">
    <property type="entry name" value="T6SS_VgrG/RHS"/>
</dbReference>
<dbReference type="EMBL" id="ABJD02000101">
    <property type="protein sequence ID" value="EDU58798.1"/>
    <property type="molecule type" value="Genomic_DNA"/>
</dbReference>
<dbReference type="InterPro" id="IPR056823">
    <property type="entry name" value="TEN-like_YD-shell"/>
</dbReference>
<dbReference type="NCBIfam" id="TIGR03696">
    <property type="entry name" value="Rhs_assc_core"/>
    <property type="match status" value="1"/>
</dbReference>
<reference evidence="4" key="2">
    <citation type="submission" date="2008-04" db="EMBL/GenBank/DDBJ databases">
        <title>Draft genome sequence of Providencia stuartii(ATCC 25827).</title>
        <authorList>
            <person name="Sudarsanam P."/>
            <person name="Ley R."/>
            <person name="Guruge J."/>
            <person name="Turnbaugh P.J."/>
            <person name="Mahowald M."/>
            <person name="Liep D."/>
            <person name="Gordon J."/>
        </authorList>
    </citation>
    <scope>NUCLEOTIDE SEQUENCE [LARGE SCALE GENOMIC DNA]</scope>
    <source>
        <strain evidence="4">ATCC 25827</strain>
    </source>
</reference>
<evidence type="ECO:0000313" key="3">
    <source>
        <dbReference type="EMBL" id="EDU58798.1"/>
    </source>
</evidence>
<sequence length="409" mass="46691">MDTLHQLSQQQQAGRVIRRGLPRGYQDYHYDVNGRLAKKVVHQHGYRPQEWRYLWNTQNQLIRCFTPSGDVWRYTYDAFGRRLSKTKTVDSEKLNAHPAFPVLKPRVTAWHYLWSGDQMVEEAPVYADGTVAYDAGIQWLYQPGAITPTARYQKGQLHYVVTDHQGTPREIFTEKGIASWAGRLNTWGQMVFWQSHDGRADNDPNYTECHFRFAGQYEDRETGLYYNRFRYYDKDSGQYISPDPIGLLGGLNPYSYVHNPTKFIDPYGLSSFDPFMHGEITDFPKDLHFGQNRIAPNFSSIGSQADPLIAGRPILDVANDIKVGHISPDTFVISYTIDPATGKPVTLNNRGLAAIIESGKYPQHAIYVPYEKVPKHLVKDILDRPPSRSISITQNKDGSGLNKIICCKN</sequence>
<dbReference type="InterPro" id="IPR031325">
    <property type="entry name" value="RHS_repeat"/>
</dbReference>
<dbReference type="PANTHER" id="PTHR32305">
    <property type="match status" value="1"/>
</dbReference>
<feature type="domain" description="Teneurin-like YD-shell" evidence="2">
    <location>
        <begin position="153"/>
        <end position="243"/>
    </location>
</feature>
<proteinExistence type="predicted"/>
<evidence type="ECO:0000256" key="1">
    <source>
        <dbReference type="ARBA" id="ARBA00022737"/>
    </source>
</evidence>
<accession>A0AA86YI11</accession>
<evidence type="ECO:0000259" key="2">
    <source>
        <dbReference type="Pfam" id="PF25023"/>
    </source>
</evidence>
<dbReference type="PANTHER" id="PTHR32305:SF15">
    <property type="entry name" value="PROTEIN RHSA-RELATED"/>
    <property type="match status" value="1"/>
</dbReference>
<dbReference type="InterPro" id="IPR006530">
    <property type="entry name" value="YD"/>
</dbReference>
<protein>
    <submittedName>
        <fullName evidence="3">RHS repeat-associated core domain protein</fullName>
    </submittedName>
</protein>
<comment type="caution">
    <text evidence="3">The sequence shown here is derived from an EMBL/GenBank/DDBJ whole genome shotgun (WGS) entry which is preliminary data.</text>
</comment>
<dbReference type="AlphaFoldDB" id="A0AA86YI11"/>
<reference evidence="4" key="1">
    <citation type="submission" date="2008-04" db="EMBL/GenBank/DDBJ databases">
        <title>Draft genome sequence of Providencia stuartii (ATCC 25827).</title>
        <authorList>
            <person name="Sudarsanam P."/>
            <person name="Ley R."/>
            <person name="Guruge J."/>
            <person name="Turnbaugh P.J."/>
            <person name="Mahowald M."/>
            <person name="Liep D."/>
            <person name="Gordon J."/>
        </authorList>
    </citation>
    <scope>NUCLEOTIDE SEQUENCE [LARGE SCALE GENOMIC DNA]</scope>
    <source>
        <strain evidence="4">ATCC 25827</strain>
    </source>
</reference>
<keyword evidence="1" id="KW-0677">Repeat</keyword>
<dbReference type="Proteomes" id="UP000004506">
    <property type="component" value="Unassembled WGS sequence"/>
</dbReference>
<evidence type="ECO:0000313" key="4">
    <source>
        <dbReference type="Proteomes" id="UP000004506"/>
    </source>
</evidence>
<reference evidence="3 4" key="3">
    <citation type="submission" date="2008-05" db="EMBL/GenBank/DDBJ databases">
        <authorList>
            <person name="Fulton L."/>
            <person name="Clifton S."/>
            <person name="Fulton B."/>
            <person name="Xu J."/>
            <person name="Minx P."/>
            <person name="Pepin K.H."/>
            <person name="Johnson M."/>
            <person name="Thiruvilangam P."/>
            <person name="Bhonagiri V."/>
            <person name="Nash W.E."/>
            <person name="Mardis E.R."/>
            <person name="Wilson R.K."/>
        </authorList>
    </citation>
    <scope>NUCLEOTIDE SEQUENCE [LARGE SCALE GENOMIC DNA]</scope>
    <source>
        <strain evidence="3 4">ATCC 25827</strain>
    </source>
</reference>
<dbReference type="InterPro" id="IPR022385">
    <property type="entry name" value="Rhs_assc_core"/>
</dbReference>
<organism evidence="3 4">
    <name type="scientific">Providencia stuartii ATCC 25827</name>
    <dbReference type="NCBI Taxonomy" id="471874"/>
    <lineage>
        <taxon>Bacteria</taxon>
        <taxon>Pseudomonadati</taxon>
        <taxon>Pseudomonadota</taxon>
        <taxon>Gammaproteobacteria</taxon>
        <taxon>Enterobacterales</taxon>
        <taxon>Morganellaceae</taxon>
        <taxon>Providencia</taxon>
    </lineage>
</organism>
<dbReference type="Gene3D" id="2.180.10.10">
    <property type="entry name" value="RHS repeat-associated core"/>
    <property type="match status" value="1"/>
</dbReference>
<dbReference type="NCBIfam" id="TIGR01643">
    <property type="entry name" value="YD_repeat_2x"/>
    <property type="match status" value="1"/>
</dbReference>
<dbReference type="Pfam" id="PF05593">
    <property type="entry name" value="RHS_repeat"/>
    <property type="match status" value="1"/>
</dbReference>